<proteinExistence type="predicted"/>
<dbReference type="Pfam" id="PF03631">
    <property type="entry name" value="Virul_fac_BrkB"/>
    <property type="match status" value="1"/>
</dbReference>
<dbReference type="GO" id="GO:0005886">
    <property type="term" value="C:plasma membrane"/>
    <property type="evidence" value="ECO:0007669"/>
    <property type="project" value="UniProtKB-SubCell"/>
</dbReference>
<name>A0A2G9C8Z1_9BURK</name>
<keyword evidence="2" id="KW-1003">Cell membrane</keyword>
<evidence type="ECO:0000256" key="1">
    <source>
        <dbReference type="ARBA" id="ARBA00004651"/>
    </source>
</evidence>
<keyword evidence="3 6" id="KW-0812">Transmembrane</keyword>
<dbReference type="NCBIfam" id="TIGR00765">
    <property type="entry name" value="yihY_not_rbn"/>
    <property type="match status" value="1"/>
</dbReference>
<gene>
    <name evidence="7" type="ORF">CS062_12355</name>
</gene>
<keyword evidence="8" id="KW-1185">Reference proteome</keyword>
<organism evidence="7 8">
    <name type="scientific">Roseateles chitinivorans</name>
    <dbReference type="NCBI Taxonomy" id="2917965"/>
    <lineage>
        <taxon>Bacteria</taxon>
        <taxon>Pseudomonadati</taxon>
        <taxon>Pseudomonadota</taxon>
        <taxon>Betaproteobacteria</taxon>
        <taxon>Burkholderiales</taxon>
        <taxon>Sphaerotilaceae</taxon>
        <taxon>Roseateles</taxon>
    </lineage>
</organism>
<feature type="transmembrane region" description="Helical" evidence="6">
    <location>
        <begin position="162"/>
        <end position="183"/>
    </location>
</feature>
<keyword evidence="5 6" id="KW-0472">Membrane</keyword>
<evidence type="ECO:0000256" key="6">
    <source>
        <dbReference type="SAM" id="Phobius"/>
    </source>
</evidence>
<reference evidence="7 8" key="1">
    <citation type="submission" date="2017-11" db="EMBL/GenBank/DDBJ databases">
        <title>Draft genome sequence of Mitsuaria sp. HWN-4.</title>
        <authorList>
            <person name="Gundlapally S.R."/>
        </authorList>
    </citation>
    <scope>NUCLEOTIDE SEQUENCE [LARGE SCALE GENOMIC DNA]</scope>
    <source>
        <strain evidence="7 8">HWN-4</strain>
    </source>
</reference>
<dbReference type="InterPro" id="IPR017039">
    <property type="entry name" value="Virul_fac_BrkB"/>
</dbReference>
<comment type="subcellular location">
    <subcellularLocation>
        <location evidence="1">Cell membrane</location>
        <topology evidence="1">Multi-pass membrane protein</topology>
    </subcellularLocation>
</comment>
<sequence length="413" mass="44247">MVPDTGLFLGGKQVCRGRPEEVHHRLRLEGGGIAHVHHHVGAGQRLAQAFAGQGVDALRGRGQHHAVSGPFQQGRQVPADEAAASDEGQVHVKVLRWWEEGAARESAALSLQDELVEPFVTRPTPWHRLRHAALHTPGLGVLLLAVRNYVLHQSANQAGSMAFSTVLSMFPLLVLLSAGAAYIGSPGDAAALARRVVEYAPPLVRGALQPVVDQVLAQRSQTLLAIGLFVTLWTASSGMQAVRTALNRSYGIERGLSFWRARLKVTLFTVIVGGGILATFSSVIVMPYVWEAVERSTGVGKETLWLRNSVRYGLAFPVLTALYALLYGWLPDIRQRLRTVLPGAVVGAALWVASAAVLSYSLRSAGKLALLYGSFAGVIATLVFLYISAATLIYGAEVNAVIRGRLAASEEGP</sequence>
<evidence type="ECO:0000256" key="2">
    <source>
        <dbReference type="ARBA" id="ARBA00022475"/>
    </source>
</evidence>
<dbReference type="PANTHER" id="PTHR30213:SF0">
    <property type="entry name" value="UPF0761 MEMBRANE PROTEIN YIHY"/>
    <property type="match status" value="1"/>
</dbReference>
<dbReference type="PANTHER" id="PTHR30213">
    <property type="entry name" value="INNER MEMBRANE PROTEIN YHJD"/>
    <property type="match status" value="1"/>
</dbReference>
<evidence type="ECO:0000313" key="8">
    <source>
        <dbReference type="Proteomes" id="UP000231501"/>
    </source>
</evidence>
<feature type="transmembrane region" description="Helical" evidence="6">
    <location>
        <begin position="267"/>
        <end position="290"/>
    </location>
</feature>
<dbReference type="Proteomes" id="UP000231501">
    <property type="component" value="Unassembled WGS sequence"/>
</dbReference>
<comment type="caution">
    <text evidence="7">The sequence shown here is derived from an EMBL/GenBank/DDBJ whole genome shotgun (WGS) entry which is preliminary data.</text>
</comment>
<protein>
    <recommendedName>
        <fullName evidence="9">YihY/virulence factor BrkB family protein</fullName>
    </recommendedName>
</protein>
<feature type="transmembrane region" description="Helical" evidence="6">
    <location>
        <begin position="341"/>
        <end position="362"/>
    </location>
</feature>
<feature type="transmembrane region" description="Helical" evidence="6">
    <location>
        <begin position="368"/>
        <end position="395"/>
    </location>
</feature>
<evidence type="ECO:0008006" key="9">
    <source>
        <dbReference type="Google" id="ProtNLM"/>
    </source>
</evidence>
<evidence type="ECO:0000256" key="5">
    <source>
        <dbReference type="ARBA" id="ARBA00023136"/>
    </source>
</evidence>
<keyword evidence="4 6" id="KW-1133">Transmembrane helix</keyword>
<feature type="transmembrane region" description="Helical" evidence="6">
    <location>
        <begin position="310"/>
        <end position="329"/>
    </location>
</feature>
<dbReference type="AlphaFoldDB" id="A0A2G9C8Z1"/>
<evidence type="ECO:0000256" key="4">
    <source>
        <dbReference type="ARBA" id="ARBA00022989"/>
    </source>
</evidence>
<dbReference type="EMBL" id="PEOG01000029">
    <property type="protein sequence ID" value="PIM52898.1"/>
    <property type="molecule type" value="Genomic_DNA"/>
</dbReference>
<feature type="transmembrane region" description="Helical" evidence="6">
    <location>
        <begin position="223"/>
        <end position="246"/>
    </location>
</feature>
<accession>A0A2G9C8Z1</accession>
<evidence type="ECO:0000313" key="7">
    <source>
        <dbReference type="EMBL" id="PIM52898.1"/>
    </source>
</evidence>
<feature type="transmembrane region" description="Helical" evidence="6">
    <location>
        <begin position="132"/>
        <end position="150"/>
    </location>
</feature>
<evidence type="ECO:0000256" key="3">
    <source>
        <dbReference type="ARBA" id="ARBA00022692"/>
    </source>
</evidence>